<evidence type="ECO:0000313" key="3">
    <source>
        <dbReference type="EMBL" id="CAB3835955.1"/>
    </source>
</evidence>
<sequence>MRLPKDLPFSYALLPALLVVGSAPLFAAPAPLDGCSATGSVVALQCGPTEIELRGGAGTSSLVVRDVTASSVSLRNDPSVSTGPFVQNLTISGNTTLERNDYPAVFLNSSANDWSVNVNIGTGVTLRSAGPFGALWIRSESADTAFRNDIYIDSAATVVATGSDTYGISATSNNGTVTLINRGAVTSTQARGLYADGGNVARPGTVLIRNLGTVQAYQAAARAINYAGTSRIENAGSVRSTTLQGLVAWSSNGGAEIVNSGTVIADHYDAVVAAGTGADALVYNSGTITANRQAGQPQTGPGFSAIRVYTDGNGAVTATNTASGVLNATADAGINAATDLGNVSVLNAGRINARYGIQASSSGGQVNLTNQGTMTVSDATGAGVYVTAAAAGGSLANSGTIASAGDAVRVADGVSFRVDNQAGGVLSGGLSLGDRTRLANAGVILLKQGADLANPRYTGTALAGRVGGDFTQAGGGTLRIAAASASDYSKLAVGGSATLGGTIDVDVKSSYGGDTLANVVTATGGVTNNGLAVTDNSLRYAFSAVFGANGVDLAARDTGMRSIQGAVGSQAPGARGAAAVFDALLAQGTSSPELQRALDTIVNSSNSSEVNAVVQQTLPLLTGNGLSLANNTMATVNSVVQARIDAGRGMASGDGFFSDRHIWIKPFGTHSRQQDQDGVTGYSADTGGLVIGLDGSLRPGTDLGLAFAYSHTDVSSNPSGPRQKSDIDSYQLIAYGSQALDSRSDLFYQFDGGRMRNKGQRQIDLAGLSAQSRYDSKTVHAGIGVDRRYALSERSVFAPSLRLDYTWIKDDAYREQGAGGLNLQVKSRSTDALVLGLDGKFTHALTDRFTATANLGAGYDLYNRDARITAAFAGAADAAFVTYGTSQSPWLLRAGAGLAYTTQNGTEISGRYDATRRDGFFGQTASLRVRWLF</sequence>
<organism evidence="3 4">
    <name type="scientific">Achromobacter pulmonis</name>
    <dbReference type="NCBI Taxonomy" id="1389932"/>
    <lineage>
        <taxon>Bacteria</taxon>
        <taxon>Pseudomonadati</taxon>
        <taxon>Pseudomonadota</taxon>
        <taxon>Betaproteobacteria</taxon>
        <taxon>Burkholderiales</taxon>
        <taxon>Alcaligenaceae</taxon>
        <taxon>Achromobacter</taxon>
    </lineage>
</organism>
<keyword evidence="4" id="KW-1185">Reference proteome</keyword>
<dbReference type="Gene3D" id="2.40.128.130">
    <property type="entry name" value="Autotransporter beta-domain"/>
    <property type="match status" value="1"/>
</dbReference>
<gene>
    <name evidence="3" type="ORF">LMG26788_00999</name>
</gene>
<accession>A0A6S7C823</accession>
<evidence type="ECO:0000313" key="4">
    <source>
        <dbReference type="Proteomes" id="UP000494203"/>
    </source>
</evidence>
<feature type="signal peptide" evidence="1">
    <location>
        <begin position="1"/>
        <end position="27"/>
    </location>
</feature>
<keyword evidence="1" id="KW-0732">Signal</keyword>
<dbReference type="GO" id="GO:0019867">
    <property type="term" value="C:outer membrane"/>
    <property type="evidence" value="ECO:0007669"/>
    <property type="project" value="InterPro"/>
</dbReference>
<name>A0A6S7C823_9BURK</name>
<dbReference type="RefSeq" id="WP_175140210.1">
    <property type="nucleotide sequence ID" value="NZ_CADIKZ010000002.1"/>
</dbReference>
<dbReference type="InterPro" id="IPR005546">
    <property type="entry name" value="Autotransporte_beta"/>
</dbReference>
<feature type="chain" id="PRO_5028812641" description="Autotransporter domain-containing protein" evidence="1">
    <location>
        <begin position="28"/>
        <end position="933"/>
    </location>
</feature>
<proteinExistence type="predicted"/>
<dbReference type="EMBL" id="CADIKZ010000002">
    <property type="protein sequence ID" value="CAB3835955.1"/>
    <property type="molecule type" value="Genomic_DNA"/>
</dbReference>
<dbReference type="Pfam" id="PF03797">
    <property type="entry name" value="Autotransporter"/>
    <property type="match status" value="1"/>
</dbReference>
<dbReference type="InterPro" id="IPR006315">
    <property type="entry name" value="OM_autotransptr_brl_dom"/>
</dbReference>
<evidence type="ECO:0000259" key="2">
    <source>
        <dbReference type="PROSITE" id="PS51208"/>
    </source>
</evidence>
<dbReference type="SMART" id="SM00869">
    <property type="entry name" value="Autotransporter"/>
    <property type="match status" value="1"/>
</dbReference>
<evidence type="ECO:0000256" key="1">
    <source>
        <dbReference type="SAM" id="SignalP"/>
    </source>
</evidence>
<reference evidence="3 4" key="1">
    <citation type="submission" date="2020-04" db="EMBL/GenBank/DDBJ databases">
        <authorList>
            <person name="De Canck E."/>
        </authorList>
    </citation>
    <scope>NUCLEOTIDE SEQUENCE [LARGE SCALE GENOMIC DNA]</scope>
    <source>
        <strain evidence="3 4">LMG 26788</strain>
    </source>
</reference>
<dbReference type="PROSITE" id="PS51208">
    <property type="entry name" value="AUTOTRANSPORTER"/>
    <property type="match status" value="1"/>
</dbReference>
<protein>
    <recommendedName>
        <fullName evidence="2">Autotransporter domain-containing protein</fullName>
    </recommendedName>
</protein>
<dbReference type="AlphaFoldDB" id="A0A6S7C823"/>
<dbReference type="Proteomes" id="UP000494203">
    <property type="component" value="Unassembled WGS sequence"/>
</dbReference>
<dbReference type="NCBIfam" id="TIGR01414">
    <property type="entry name" value="autotrans_barl"/>
    <property type="match status" value="1"/>
</dbReference>
<dbReference type="InterPro" id="IPR036709">
    <property type="entry name" value="Autotransporte_beta_dom_sf"/>
</dbReference>
<feature type="domain" description="Autotransporter" evidence="2">
    <location>
        <begin position="655"/>
        <end position="933"/>
    </location>
</feature>
<dbReference type="SUPFAM" id="SSF103515">
    <property type="entry name" value="Autotransporter"/>
    <property type="match status" value="1"/>
</dbReference>